<evidence type="ECO:0000313" key="4">
    <source>
        <dbReference type="Proteomes" id="UP001600888"/>
    </source>
</evidence>
<reference evidence="3 4" key="1">
    <citation type="submission" date="2024-03" db="EMBL/GenBank/DDBJ databases">
        <title>A high-quality draft genome sequence of Diaporthe vaccinii, a causative agent of upright dieback and viscid rot disease in cranberry plants.</title>
        <authorList>
            <person name="Sarrasin M."/>
            <person name="Lang B.F."/>
            <person name="Burger G."/>
        </authorList>
    </citation>
    <scope>NUCLEOTIDE SEQUENCE [LARGE SCALE GENOMIC DNA]</scope>
    <source>
        <strain evidence="3 4">IS7</strain>
    </source>
</reference>
<proteinExistence type="predicted"/>
<comment type="caution">
    <text evidence="3">The sequence shown here is derived from an EMBL/GenBank/DDBJ whole genome shotgun (WGS) entry which is preliminary data.</text>
</comment>
<dbReference type="EMBL" id="JBAWTH010000028">
    <property type="protein sequence ID" value="KAL2285784.1"/>
    <property type="molecule type" value="Genomic_DNA"/>
</dbReference>
<dbReference type="Proteomes" id="UP001600888">
    <property type="component" value="Unassembled WGS sequence"/>
</dbReference>
<protein>
    <recommendedName>
        <fullName evidence="2">2EXR domain-containing protein</fullName>
    </recommendedName>
</protein>
<feature type="compositionally biased region" description="Basic and acidic residues" evidence="1">
    <location>
        <begin position="1"/>
        <end position="17"/>
    </location>
</feature>
<dbReference type="InterPro" id="IPR045518">
    <property type="entry name" value="2EXR"/>
</dbReference>
<evidence type="ECO:0000313" key="3">
    <source>
        <dbReference type="EMBL" id="KAL2285784.1"/>
    </source>
</evidence>
<organism evidence="3 4">
    <name type="scientific">Diaporthe vaccinii</name>
    <dbReference type="NCBI Taxonomy" id="105482"/>
    <lineage>
        <taxon>Eukaryota</taxon>
        <taxon>Fungi</taxon>
        <taxon>Dikarya</taxon>
        <taxon>Ascomycota</taxon>
        <taxon>Pezizomycotina</taxon>
        <taxon>Sordariomycetes</taxon>
        <taxon>Sordariomycetidae</taxon>
        <taxon>Diaporthales</taxon>
        <taxon>Diaporthaceae</taxon>
        <taxon>Diaporthe</taxon>
        <taxon>Diaporthe eres species complex</taxon>
    </lineage>
</organism>
<keyword evidence="4" id="KW-1185">Reference proteome</keyword>
<evidence type="ECO:0000256" key="1">
    <source>
        <dbReference type="SAM" id="MobiDB-lite"/>
    </source>
</evidence>
<dbReference type="Pfam" id="PF20150">
    <property type="entry name" value="2EXR"/>
    <property type="match status" value="1"/>
</dbReference>
<feature type="domain" description="2EXR" evidence="2">
    <location>
        <begin position="20"/>
        <end position="83"/>
    </location>
</feature>
<accession>A0ABR4ETL3</accession>
<gene>
    <name evidence="3" type="ORF">FJTKL_07507</name>
</gene>
<evidence type="ECO:0000259" key="2">
    <source>
        <dbReference type="Pfam" id="PF20150"/>
    </source>
</evidence>
<feature type="region of interest" description="Disordered" evidence="1">
    <location>
        <begin position="1"/>
        <end position="21"/>
    </location>
</feature>
<name>A0ABR4ETL3_9PEZI</name>
<sequence>MEGVPDTKDVADKEQPKDSPLFTKLPPELRLQIYNEVFEGSRTTYKQNLVIGHRTYRNILSPTDHRNFLLNCRKAYNEAHETYWNKTILYGDPGHEDLAVFLRSVVPDFAKPHLNNIRDLCGRDDVWFPVPQCLEEFPNLQTIGFRIDVTFNPLNERDGIPLTIQEQVQDFFKGTGHSKGMTNLIPDSLSGPSLACFYNYSTQKILYVDSSTHIDDEEACFAMVLDNQAPAEEARQEI</sequence>